<dbReference type="PANTHER" id="PTHR41913">
    <property type="entry name" value="DUF1684 DOMAIN-CONTAINING PROTEIN"/>
    <property type="match status" value="1"/>
</dbReference>
<evidence type="ECO:0000313" key="2">
    <source>
        <dbReference type="Proteomes" id="UP000613768"/>
    </source>
</evidence>
<dbReference type="EMBL" id="JACYTR010000031">
    <property type="protein sequence ID" value="MBD8526792.1"/>
    <property type="molecule type" value="Genomic_DNA"/>
</dbReference>
<accession>A0AAW3ZQB0</accession>
<organism evidence="1 2">
    <name type="scientific">Pseudomarimonas arenosa</name>
    <dbReference type="NCBI Taxonomy" id="2774145"/>
    <lineage>
        <taxon>Bacteria</taxon>
        <taxon>Pseudomonadati</taxon>
        <taxon>Pseudomonadota</taxon>
        <taxon>Gammaproteobacteria</taxon>
        <taxon>Lysobacterales</taxon>
        <taxon>Lysobacteraceae</taxon>
        <taxon>Pseudomarimonas</taxon>
    </lineage>
</organism>
<evidence type="ECO:0000313" key="1">
    <source>
        <dbReference type="EMBL" id="MBD8526792.1"/>
    </source>
</evidence>
<dbReference type="PANTHER" id="PTHR41913:SF1">
    <property type="entry name" value="DUF1684 DOMAIN-CONTAINING PROTEIN"/>
    <property type="match status" value="1"/>
</dbReference>
<protein>
    <submittedName>
        <fullName evidence="1">DUF1684 domain-containing protein</fullName>
    </submittedName>
</protein>
<gene>
    <name evidence="1" type="ORF">IFO71_13705</name>
</gene>
<keyword evidence="2" id="KW-1185">Reference proteome</keyword>
<comment type="caution">
    <text evidence="1">The sequence shown here is derived from an EMBL/GenBank/DDBJ whole genome shotgun (WGS) entry which is preliminary data.</text>
</comment>
<reference evidence="1 2" key="1">
    <citation type="submission" date="2020-09" db="EMBL/GenBank/DDBJ databases">
        <title>Pseudoxanthomonas sp. CAU 1598 isolated from sand of Yaerae Beach.</title>
        <authorList>
            <person name="Kim W."/>
        </authorList>
    </citation>
    <scope>NUCLEOTIDE SEQUENCE [LARGE SCALE GENOMIC DNA]</scope>
    <source>
        <strain evidence="1 2">CAU 1598</strain>
    </source>
</reference>
<dbReference type="Proteomes" id="UP000613768">
    <property type="component" value="Unassembled WGS sequence"/>
</dbReference>
<proteinExistence type="predicted"/>
<dbReference type="InterPro" id="IPR012467">
    <property type="entry name" value="DUF1684"/>
</dbReference>
<dbReference type="AlphaFoldDB" id="A0AAW3ZQB0"/>
<name>A0AAW3ZQB0_9GAMM</name>
<dbReference type="Pfam" id="PF07920">
    <property type="entry name" value="DUF1684"/>
    <property type="match status" value="1"/>
</dbReference>
<sequence length="286" mass="30971">MSVGCAGPQPQESEYRASIKKWHAQRAERLMRPEGWLSLVGLHWIEPGRWTLGSDEGSDIVLATGPGKLGVIERQGDEVWFSPSPDAGISIDGGAAAERILLAADVSGAPTVVRFNDGAASFVLIERSGKLGLRVRDANAPTRTGFIGIDHFPVDSGWRYEAKFTPHPPGKTIEIASVINTLEPMVNSGVIEFEREGKPYRLEVIDEGDGALFVIFADRTNGKSTYGAGRFLYAESIDPGHVVVDFNKAYNPPCALNSYSTCPLPPPENRLDLAIDAGEKNYLGPH</sequence>